<organism evidence="2 3">
    <name type="scientific">Globisporangium ultimum (strain ATCC 200006 / CBS 805.95 / DAOM BR144)</name>
    <name type="common">Pythium ultimum</name>
    <dbReference type="NCBI Taxonomy" id="431595"/>
    <lineage>
        <taxon>Eukaryota</taxon>
        <taxon>Sar</taxon>
        <taxon>Stramenopiles</taxon>
        <taxon>Oomycota</taxon>
        <taxon>Peronosporomycetes</taxon>
        <taxon>Pythiales</taxon>
        <taxon>Pythiaceae</taxon>
        <taxon>Globisporangium</taxon>
    </lineage>
</organism>
<proteinExistence type="predicted"/>
<reference evidence="3" key="2">
    <citation type="submission" date="2010-04" db="EMBL/GenBank/DDBJ databases">
        <authorList>
            <person name="Buell R."/>
            <person name="Hamilton J."/>
            <person name="Hostetler J."/>
        </authorList>
    </citation>
    <scope>NUCLEOTIDE SEQUENCE [LARGE SCALE GENOMIC DNA]</scope>
    <source>
        <strain evidence="3">DAOM:BR144</strain>
    </source>
</reference>
<evidence type="ECO:0000256" key="1">
    <source>
        <dbReference type="SAM" id="Phobius"/>
    </source>
</evidence>
<keyword evidence="1" id="KW-0472">Membrane</keyword>
<evidence type="ECO:0000313" key="2">
    <source>
        <dbReference type="EnsemblProtists" id="PYU1_T004722"/>
    </source>
</evidence>
<dbReference type="OMA" id="MSACHHI"/>
<feature type="transmembrane region" description="Helical" evidence="1">
    <location>
        <begin position="204"/>
        <end position="225"/>
    </location>
</feature>
<dbReference type="VEuPathDB" id="FungiDB:PYU1_G004711"/>
<protein>
    <recommendedName>
        <fullName evidence="4">PSI domain-containing protein</fullName>
    </recommendedName>
</protein>
<keyword evidence="1" id="KW-1133">Transmembrane helix</keyword>
<dbReference type="Gene3D" id="2.60.40.1820">
    <property type="match status" value="1"/>
</dbReference>
<dbReference type="EMBL" id="GL376631">
    <property type="status" value="NOT_ANNOTATED_CDS"/>
    <property type="molecule type" value="Genomic_DNA"/>
</dbReference>
<feature type="transmembrane region" description="Helical" evidence="1">
    <location>
        <begin position="98"/>
        <end position="124"/>
    </location>
</feature>
<dbReference type="STRING" id="431595.K3WID0"/>
<accession>K3WID0</accession>
<dbReference type="Proteomes" id="UP000019132">
    <property type="component" value="Unassembled WGS sequence"/>
</dbReference>
<reference evidence="2" key="3">
    <citation type="submission" date="2015-02" db="UniProtKB">
        <authorList>
            <consortium name="EnsemblProtists"/>
        </authorList>
    </citation>
    <scope>IDENTIFICATION</scope>
    <source>
        <strain evidence="2">DAOM BR144</strain>
    </source>
</reference>
<dbReference type="HOGENOM" id="CLU_067697_0_0_1"/>
<dbReference type="InParanoid" id="K3WID0"/>
<keyword evidence="1" id="KW-0812">Transmembrane</keyword>
<dbReference type="eggNOG" id="ENOG502QV7X">
    <property type="taxonomic scope" value="Eukaryota"/>
</dbReference>
<sequence length="381" mass="42909">MPHTARSALSAPRERAVDDVSYEQLDATNATWTACAEYKTCDACVNASYACHFCEFDFQCHAIGSPLGCVTGISTCHHLDDCKRPEPQYIGYGPPPSVVIAVLCLIVTLTCCICGIASICSVFLRCRKSRVNARASPIGARNKKKNTTLINKDDEELAQSQEQPLLAGTHEHEIMSFEDDVDNVALERLSARRERERPFTWRSFMIRIVSLASLIGITVLALMFYPRMPDYNVCNREFDWESILQSLRSLHPKIEYQVLISAINENRFGFMLEEGKADIYHNGTLVGYWKLDAPLEAKAGSITDVIAPIKIEPDYSEAYSLWSDFRNNELIFRINATISGSITWGKHKIYRISTSVDDIEFLVGAEYDRGLCKCTEYLTPQ</sequence>
<evidence type="ECO:0000313" key="3">
    <source>
        <dbReference type="Proteomes" id="UP000019132"/>
    </source>
</evidence>
<dbReference type="EnsemblProtists" id="PYU1_T004722">
    <property type="protein sequence ID" value="PYU1_T004722"/>
    <property type="gene ID" value="PYU1_G004711"/>
</dbReference>
<keyword evidence="3" id="KW-1185">Reference proteome</keyword>
<dbReference type="AlphaFoldDB" id="K3WID0"/>
<reference evidence="3" key="1">
    <citation type="journal article" date="2010" name="Genome Biol.">
        <title>Genome sequence of the necrotrophic plant pathogen Pythium ultimum reveals original pathogenicity mechanisms and effector repertoire.</title>
        <authorList>
            <person name="Levesque C.A."/>
            <person name="Brouwer H."/>
            <person name="Cano L."/>
            <person name="Hamilton J.P."/>
            <person name="Holt C."/>
            <person name="Huitema E."/>
            <person name="Raffaele S."/>
            <person name="Robideau G.P."/>
            <person name="Thines M."/>
            <person name="Win J."/>
            <person name="Zerillo M.M."/>
            <person name="Beakes G.W."/>
            <person name="Boore J.L."/>
            <person name="Busam D."/>
            <person name="Dumas B."/>
            <person name="Ferriera S."/>
            <person name="Fuerstenberg S.I."/>
            <person name="Gachon C.M."/>
            <person name="Gaulin E."/>
            <person name="Govers F."/>
            <person name="Grenville-Briggs L."/>
            <person name="Horner N."/>
            <person name="Hostetler J."/>
            <person name="Jiang R.H."/>
            <person name="Johnson J."/>
            <person name="Krajaejun T."/>
            <person name="Lin H."/>
            <person name="Meijer H.J."/>
            <person name="Moore B."/>
            <person name="Morris P."/>
            <person name="Phuntmart V."/>
            <person name="Puiu D."/>
            <person name="Shetty J."/>
            <person name="Stajich J.E."/>
            <person name="Tripathy S."/>
            <person name="Wawra S."/>
            <person name="van West P."/>
            <person name="Whitty B.R."/>
            <person name="Coutinho P.M."/>
            <person name="Henrissat B."/>
            <person name="Martin F."/>
            <person name="Thomas P.D."/>
            <person name="Tyler B.M."/>
            <person name="De Vries R.P."/>
            <person name="Kamoun S."/>
            <person name="Yandell M."/>
            <person name="Tisserat N."/>
            <person name="Buell C.R."/>
        </authorList>
    </citation>
    <scope>NUCLEOTIDE SEQUENCE</scope>
    <source>
        <strain evidence="3">DAOM:BR144</strain>
    </source>
</reference>
<name>K3WID0_GLOUD</name>
<evidence type="ECO:0008006" key="4">
    <source>
        <dbReference type="Google" id="ProtNLM"/>
    </source>
</evidence>